<evidence type="ECO:0000313" key="6">
    <source>
        <dbReference type="EMBL" id="KRZ98450.1"/>
    </source>
</evidence>
<evidence type="ECO:0000259" key="5">
    <source>
        <dbReference type="PROSITE" id="PS51387"/>
    </source>
</evidence>
<evidence type="ECO:0000313" key="7">
    <source>
        <dbReference type="Proteomes" id="UP000054251"/>
    </source>
</evidence>
<name>A0A0V1PQK1_9ASCO</name>
<dbReference type="Gene3D" id="3.40.462.10">
    <property type="entry name" value="FAD-linked oxidases, C-terminal domain"/>
    <property type="match status" value="1"/>
</dbReference>
<dbReference type="OrthoDB" id="5332616at2759"/>
<evidence type="ECO:0000256" key="2">
    <source>
        <dbReference type="ARBA" id="ARBA00022630"/>
    </source>
</evidence>
<comment type="caution">
    <text evidence="6">The sequence shown here is derived from an EMBL/GenBank/DDBJ whole genome shotgun (WGS) entry which is preliminary data.</text>
</comment>
<keyword evidence="2" id="KW-0285">Flavoprotein</keyword>
<evidence type="ECO:0000256" key="1">
    <source>
        <dbReference type="ARBA" id="ARBA00001974"/>
    </source>
</evidence>
<evidence type="ECO:0000256" key="4">
    <source>
        <dbReference type="ARBA" id="ARBA00023002"/>
    </source>
</evidence>
<dbReference type="SUPFAM" id="SSF55103">
    <property type="entry name" value="FAD-linked oxidases, C-terminal domain"/>
    <property type="match status" value="1"/>
</dbReference>
<dbReference type="GO" id="GO:1903457">
    <property type="term" value="P:lactate catabolic process"/>
    <property type="evidence" value="ECO:0007669"/>
    <property type="project" value="TreeGrafter"/>
</dbReference>
<dbReference type="PANTHER" id="PTHR11748:SF114">
    <property type="entry name" value="ARYL-ALCOHOL OXIDASE VANILLYL-ALCOHOL OXIDASE (AFU_ORTHOLOGUE AFUA_3G09500)-RELATED"/>
    <property type="match status" value="1"/>
</dbReference>
<accession>A0A0V1PQK1</accession>
<dbReference type="InterPro" id="IPR036318">
    <property type="entry name" value="FAD-bd_PCMH-like_sf"/>
</dbReference>
<protein>
    <recommendedName>
        <fullName evidence="5">FAD-binding PCMH-type domain-containing protein</fullName>
    </recommendedName>
</protein>
<dbReference type="Proteomes" id="UP000054251">
    <property type="component" value="Unassembled WGS sequence"/>
</dbReference>
<feature type="domain" description="FAD-binding PCMH-type" evidence="5">
    <location>
        <begin position="108"/>
        <end position="295"/>
    </location>
</feature>
<dbReference type="Pfam" id="PF02913">
    <property type="entry name" value="FAD-oxidase_C"/>
    <property type="match status" value="1"/>
</dbReference>
<dbReference type="SUPFAM" id="SSF56176">
    <property type="entry name" value="FAD-binding/transporter-associated domain-like"/>
    <property type="match status" value="1"/>
</dbReference>
<dbReference type="InterPro" id="IPR006094">
    <property type="entry name" value="Oxid_FAD_bind_N"/>
</dbReference>
<dbReference type="EMBL" id="LMYN01000282">
    <property type="protein sequence ID" value="KRZ98450.1"/>
    <property type="molecule type" value="Genomic_DNA"/>
</dbReference>
<sequence length="607" mass="68828">MSNKVNPGAKVPTLDETYSGIPHRMEEFAYGLKQFVLGNTNKDNKPRTEDLPVLPPGINRSGFNIAIEQLKGLVGNENVELNDQERLEDGWYNEHPNTHDSFHLLDENDLVSSGAVYPGSTEDVQSIVKWANRWKIPLYSISMGRNFGYGGAAPRLRGSIVVDLGRRMNRILKLNNKSYTCLLEPGVSYFKLYDEIKKNGYDMWVDPPDIGGGSILGNALERGVGYTPYGDHWGTHCGMEVVLPNGEVYRSGMGAIENSQAWQASPYGFGPYLDGIFSQGNYGIVTKMGFWLMPDPGGYSSHAITFDREEDFGQIIEIIREIRVRHISGNVAQLNSAKGELTFRYTKKELGIKGNVMTKEDVERCSREKLKHGPYSWIFFVSFYGPTEVRTLSWNLVKKMMSKVSDVHFYDEKDYADGEPDNFHIHHESSMGIPQFIGARQASWYPNGSHSDFTPVSPITAKDAKQLLDLVYRLQDKYQLDSFPNFVVGVRDLHMIDFIMYDKKDPEMRRKAQLMLRELISEGAKLGYGEYRTHLALQDQVMNTYGFNSCIHRRLCEVIKDAVDPNGILSPGKAGVWPQWLRGKGWEWFGTEVARKWSDPTKGKHNL</sequence>
<dbReference type="RefSeq" id="XP_015464553.1">
    <property type="nucleotide sequence ID" value="XM_015614618.1"/>
</dbReference>
<dbReference type="Gene3D" id="1.10.45.10">
    <property type="entry name" value="Vanillyl-alcohol Oxidase, Chain A, domain 4"/>
    <property type="match status" value="1"/>
</dbReference>
<dbReference type="InterPro" id="IPR016167">
    <property type="entry name" value="FAD-bd_PCMH_sub1"/>
</dbReference>
<organism evidence="6 7">
    <name type="scientific">Debaryomyces fabryi</name>
    <dbReference type="NCBI Taxonomy" id="58627"/>
    <lineage>
        <taxon>Eukaryota</taxon>
        <taxon>Fungi</taxon>
        <taxon>Dikarya</taxon>
        <taxon>Ascomycota</taxon>
        <taxon>Saccharomycotina</taxon>
        <taxon>Pichiomycetes</taxon>
        <taxon>Debaryomycetaceae</taxon>
        <taxon>Debaryomyces</taxon>
    </lineage>
</organism>
<dbReference type="GeneID" id="26842798"/>
<dbReference type="GO" id="GO:0071949">
    <property type="term" value="F:FAD binding"/>
    <property type="evidence" value="ECO:0007669"/>
    <property type="project" value="InterPro"/>
</dbReference>
<dbReference type="GO" id="GO:0008720">
    <property type="term" value="F:D-lactate dehydrogenase (NAD+) activity"/>
    <property type="evidence" value="ECO:0007669"/>
    <property type="project" value="TreeGrafter"/>
</dbReference>
<dbReference type="InterPro" id="IPR016170">
    <property type="entry name" value="Cytok_DH_C_sf"/>
</dbReference>
<dbReference type="AlphaFoldDB" id="A0A0V1PQK1"/>
<proteinExistence type="predicted"/>
<dbReference type="InterPro" id="IPR016166">
    <property type="entry name" value="FAD-bd_PCMH"/>
</dbReference>
<dbReference type="InterPro" id="IPR016169">
    <property type="entry name" value="FAD-bd_PCMH_sub2"/>
</dbReference>
<dbReference type="InterPro" id="IPR016171">
    <property type="entry name" value="Vanillyl_alc_oxidase_C-sub2"/>
</dbReference>
<dbReference type="Gene3D" id="3.30.43.10">
    <property type="entry name" value="Uridine Diphospho-n-acetylenolpyruvylglucosamine Reductase, domain 2"/>
    <property type="match status" value="1"/>
</dbReference>
<dbReference type="Pfam" id="PF01565">
    <property type="entry name" value="FAD_binding_4"/>
    <property type="match status" value="1"/>
</dbReference>
<reference evidence="6 7" key="1">
    <citation type="submission" date="2015-11" db="EMBL/GenBank/DDBJ databases">
        <title>The genome of Debaryomyces fabryi.</title>
        <authorList>
            <person name="Tafer H."/>
            <person name="Lopandic K."/>
        </authorList>
    </citation>
    <scope>NUCLEOTIDE SEQUENCE [LARGE SCALE GENOMIC DNA]</scope>
    <source>
        <strain evidence="6 7">CBS 789</strain>
    </source>
</reference>
<gene>
    <name evidence="6" type="ORF">AC631_05789</name>
</gene>
<comment type="cofactor">
    <cofactor evidence="1">
        <name>FAD</name>
        <dbReference type="ChEBI" id="CHEBI:57692"/>
    </cofactor>
</comment>
<dbReference type="InterPro" id="IPR004113">
    <property type="entry name" value="FAD-bd_oxidored_4_C"/>
</dbReference>
<dbReference type="InterPro" id="IPR016164">
    <property type="entry name" value="FAD-linked_Oxase-like_C"/>
</dbReference>
<dbReference type="PROSITE" id="PS51387">
    <property type="entry name" value="FAD_PCMH"/>
    <property type="match status" value="1"/>
</dbReference>
<dbReference type="Gene3D" id="3.30.465.10">
    <property type="match status" value="1"/>
</dbReference>
<evidence type="ECO:0000256" key="3">
    <source>
        <dbReference type="ARBA" id="ARBA00022827"/>
    </source>
</evidence>
<keyword evidence="3" id="KW-0274">FAD</keyword>
<dbReference type="PANTHER" id="PTHR11748">
    <property type="entry name" value="D-LACTATE DEHYDROGENASE"/>
    <property type="match status" value="1"/>
</dbReference>
<keyword evidence="4" id="KW-0560">Oxidoreductase</keyword>
<keyword evidence="7" id="KW-1185">Reference proteome</keyword>
<dbReference type="GO" id="GO:0004458">
    <property type="term" value="F:D-lactate dehydrogenase (cytochrome) activity"/>
    <property type="evidence" value="ECO:0007669"/>
    <property type="project" value="TreeGrafter"/>
</dbReference>
<dbReference type="GO" id="GO:0005739">
    <property type="term" value="C:mitochondrion"/>
    <property type="evidence" value="ECO:0007669"/>
    <property type="project" value="TreeGrafter"/>
</dbReference>